<dbReference type="PANTHER" id="PTHR40064:SF1">
    <property type="entry name" value="MEMBRANE PROTEIN"/>
    <property type="match status" value="1"/>
</dbReference>
<keyword evidence="3 6" id="KW-0812">Transmembrane</keyword>
<evidence type="ECO:0000256" key="3">
    <source>
        <dbReference type="ARBA" id="ARBA00022692"/>
    </source>
</evidence>
<name>A0A2P6MKE2_ALKUR</name>
<evidence type="ECO:0000256" key="6">
    <source>
        <dbReference type="SAM" id="Phobius"/>
    </source>
</evidence>
<accession>A0A2P6MKE2</accession>
<gene>
    <name evidence="8" type="ORF">C6I21_02045</name>
</gene>
<evidence type="ECO:0000313" key="9">
    <source>
        <dbReference type="Proteomes" id="UP000243650"/>
    </source>
</evidence>
<dbReference type="Pfam" id="PF11728">
    <property type="entry name" value="ArAE_1_C"/>
    <property type="match status" value="1"/>
</dbReference>
<evidence type="ECO:0000313" key="8">
    <source>
        <dbReference type="EMBL" id="PRO66731.1"/>
    </source>
</evidence>
<dbReference type="EMBL" id="PVNS01000002">
    <property type="protein sequence ID" value="PRO66731.1"/>
    <property type="molecule type" value="Genomic_DNA"/>
</dbReference>
<feature type="transmembrane region" description="Helical" evidence="6">
    <location>
        <begin position="12"/>
        <end position="40"/>
    </location>
</feature>
<protein>
    <recommendedName>
        <fullName evidence="7">Putative aromatic acid exporter C-terminal domain-containing protein</fullName>
    </recommendedName>
</protein>
<comment type="caution">
    <text evidence="8">The sequence shown here is derived from an EMBL/GenBank/DDBJ whole genome shotgun (WGS) entry which is preliminary data.</text>
</comment>
<keyword evidence="9" id="KW-1185">Reference proteome</keyword>
<dbReference type="OrthoDB" id="357521at2"/>
<dbReference type="InterPro" id="IPR021062">
    <property type="entry name" value="ArAE_1_C"/>
</dbReference>
<dbReference type="InterPro" id="IPR052984">
    <property type="entry name" value="UPF0421"/>
</dbReference>
<organism evidence="8 9">
    <name type="scientific">Alkalicoccus urumqiensis</name>
    <name type="common">Bacillus urumqiensis</name>
    <dbReference type="NCBI Taxonomy" id="1548213"/>
    <lineage>
        <taxon>Bacteria</taxon>
        <taxon>Bacillati</taxon>
        <taxon>Bacillota</taxon>
        <taxon>Bacilli</taxon>
        <taxon>Bacillales</taxon>
        <taxon>Bacillaceae</taxon>
        <taxon>Alkalicoccus</taxon>
    </lineage>
</organism>
<evidence type="ECO:0000259" key="7">
    <source>
        <dbReference type="Pfam" id="PF11728"/>
    </source>
</evidence>
<evidence type="ECO:0000256" key="1">
    <source>
        <dbReference type="ARBA" id="ARBA00004651"/>
    </source>
</evidence>
<feature type="domain" description="Putative aromatic acid exporter C-terminal" evidence="7">
    <location>
        <begin position="146"/>
        <end position="310"/>
    </location>
</feature>
<reference evidence="8 9" key="1">
    <citation type="submission" date="2018-03" db="EMBL/GenBank/DDBJ databases">
        <title>Bacillus urumqiensis sp. nov., a moderately haloalkaliphilic bacterium isolated from a salt lake.</title>
        <authorList>
            <person name="Zhao B."/>
            <person name="Liao Z."/>
        </authorList>
    </citation>
    <scope>NUCLEOTIDE SEQUENCE [LARGE SCALE GENOMIC DNA]</scope>
    <source>
        <strain evidence="8 9">BZ-SZ-XJ18</strain>
    </source>
</reference>
<dbReference type="Proteomes" id="UP000243650">
    <property type="component" value="Unassembled WGS sequence"/>
</dbReference>
<keyword evidence="4 6" id="KW-1133">Transmembrane helix</keyword>
<evidence type="ECO:0000256" key="5">
    <source>
        <dbReference type="ARBA" id="ARBA00023136"/>
    </source>
</evidence>
<dbReference type="InterPro" id="IPR010343">
    <property type="entry name" value="ArAE_1"/>
</dbReference>
<sequence>MRGFGYRTMKTAGGAAVAIWIAELLQLDFYVSAGIIAVLCIQKTRRKSFVSAWERLIASVIGLFTAGLVFEVVGYAFYSVAIVLMIFIPITVRLKITSGIVTSIVIMLHVYTMQSFTPALVVNEMLIIVIGVGIALLMNVYIPSNEKILDEYQVELEQYFSRILKEFAHFIRTGEDSWTGREITEAAALLHRAKNRAVQNLENHILRYEDTYYHYFKMREKQLDILERMMPLLTTIDYHVKQADMLASFLDDLAEGVQPGNTAHRYLEQLEELKQSYKEMNLPSTREEFEARASLAHLVYELDLYLQVKQQFRLTKKYGVFKAAGSQR</sequence>
<dbReference type="AlphaFoldDB" id="A0A2P6MKE2"/>
<keyword evidence="5 6" id="KW-0472">Membrane</keyword>
<proteinExistence type="predicted"/>
<evidence type="ECO:0000256" key="4">
    <source>
        <dbReference type="ARBA" id="ARBA00022989"/>
    </source>
</evidence>
<dbReference type="Pfam" id="PF06081">
    <property type="entry name" value="ArAE_1"/>
    <property type="match status" value="1"/>
</dbReference>
<dbReference type="Gene3D" id="1.20.120.940">
    <property type="entry name" value="Putative aromatic acid exporter, C-terminal domain"/>
    <property type="match status" value="1"/>
</dbReference>
<keyword evidence="2" id="KW-1003">Cell membrane</keyword>
<dbReference type="InterPro" id="IPR038323">
    <property type="entry name" value="ArAE_1_C_sf"/>
</dbReference>
<feature type="transmembrane region" description="Helical" evidence="6">
    <location>
        <begin position="125"/>
        <end position="142"/>
    </location>
</feature>
<evidence type="ECO:0000256" key="2">
    <source>
        <dbReference type="ARBA" id="ARBA00022475"/>
    </source>
</evidence>
<dbReference type="PANTHER" id="PTHR40064">
    <property type="entry name" value="MEMBRANE PROTEIN-RELATED"/>
    <property type="match status" value="1"/>
</dbReference>
<comment type="subcellular location">
    <subcellularLocation>
        <location evidence="1">Cell membrane</location>
        <topology evidence="1">Multi-pass membrane protein</topology>
    </subcellularLocation>
</comment>
<dbReference type="GO" id="GO:0005886">
    <property type="term" value="C:plasma membrane"/>
    <property type="evidence" value="ECO:0007669"/>
    <property type="project" value="UniProtKB-SubCell"/>
</dbReference>